<evidence type="ECO:0000256" key="1">
    <source>
        <dbReference type="SAM" id="MobiDB-lite"/>
    </source>
</evidence>
<evidence type="ECO:0000256" key="2">
    <source>
        <dbReference type="SAM" id="Phobius"/>
    </source>
</evidence>
<feature type="transmembrane region" description="Helical" evidence="2">
    <location>
        <begin position="319"/>
        <end position="338"/>
    </location>
</feature>
<evidence type="ECO:0008006" key="5">
    <source>
        <dbReference type="Google" id="ProtNLM"/>
    </source>
</evidence>
<dbReference type="EMBL" id="JARAKH010000049">
    <property type="protein sequence ID" value="KAK8376221.1"/>
    <property type="molecule type" value="Genomic_DNA"/>
</dbReference>
<comment type="caution">
    <text evidence="3">The sequence shown here is derived from an EMBL/GenBank/DDBJ whole genome shotgun (WGS) entry which is preliminary data.</text>
</comment>
<feature type="transmembrane region" description="Helical" evidence="2">
    <location>
        <begin position="66"/>
        <end position="89"/>
    </location>
</feature>
<evidence type="ECO:0000313" key="4">
    <source>
        <dbReference type="Proteomes" id="UP001487740"/>
    </source>
</evidence>
<keyword evidence="2" id="KW-0812">Transmembrane</keyword>
<sequence length="458" mass="49247">MYCVHSTPATEERRGSLVCARPRTNPMPAMSTHAWGIIPLLAVFRLLGGFPYTWRAAPGNTVTLRVSWVAAVWTAAVVAAMVGFSLNSIVQWYKVSREDSLLQDIMLTYWSLLVTLLYLYIAAMARCLARVVRMFASAAVGVRRRCWGVEDAPALAAVLMVVSGTVVSLSRADIREPHEVVNHIGDRTADAAITTLLALLYALVKLVALEVQDTTRALAQAAATRAAWRDIGSPPARHTPVTATPRTPQLWATPHHASATKSPKPEGHEVFKTLSSGAPPSGKSTNPAITPATPAAPALHLLALDDILREVVAYAGPPLLLLLLNALCSTTMFLYKAIATKSSYYIGYITVLVGRMAQVVLIPDPLRKVSVAQWLRDAPHNTKDVGSIPLDTRTSILFSFVSLMKGSSLKAWGEPLVSSFVATYLVITLQFEMASPSTPLAAPCNNTTTAATTTTTAP</sequence>
<proteinExistence type="predicted"/>
<feature type="transmembrane region" description="Helical" evidence="2">
    <location>
        <begin position="191"/>
        <end position="208"/>
    </location>
</feature>
<keyword evidence="2" id="KW-1133">Transmembrane helix</keyword>
<dbReference type="AlphaFoldDB" id="A0AAW0SN43"/>
<feature type="compositionally biased region" description="Polar residues" evidence="1">
    <location>
        <begin position="273"/>
        <end position="286"/>
    </location>
</feature>
<keyword evidence="4" id="KW-1185">Reference proteome</keyword>
<dbReference type="Proteomes" id="UP001487740">
    <property type="component" value="Unassembled WGS sequence"/>
</dbReference>
<organism evidence="3 4">
    <name type="scientific">Scylla paramamosain</name>
    <name type="common">Mud crab</name>
    <dbReference type="NCBI Taxonomy" id="85552"/>
    <lineage>
        <taxon>Eukaryota</taxon>
        <taxon>Metazoa</taxon>
        <taxon>Ecdysozoa</taxon>
        <taxon>Arthropoda</taxon>
        <taxon>Crustacea</taxon>
        <taxon>Multicrustacea</taxon>
        <taxon>Malacostraca</taxon>
        <taxon>Eumalacostraca</taxon>
        <taxon>Eucarida</taxon>
        <taxon>Decapoda</taxon>
        <taxon>Pleocyemata</taxon>
        <taxon>Brachyura</taxon>
        <taxon>Eubrachyura</taxon>
        <taxon>Portunoidea</taxon>
        <taxon>Portunidae</taxon>
        <taxon>Portuninae</taxon>
        <taxon>Scylla</taxon>
    </lineage>
</organism>
<protein>
    <recommendedName>
        <fullName evidence="5">Gustatory receptor</fullName>
    </recommendedName>
</protein>
<gene>
    <name evidence="3" type="ORF">O3P69_008725</name>
</gene>
<reference evidence="3 4" key="1">
    <citation type="submission" date="2023-03" db="EMBL/GenBank/DDBJ databases">
        <title>High-quality genome of Scylla paramamosain provides insights in environmental adaptation.</title>
        <authorList>
            <person name="Zhang L."/>
        </authorList>
    </citation>
    <scope>NUCLEOTIDE SEQUENCE [LARGE SCALE GENOMIC DNA]</scope>
    <source>
        <strain evidence="3">LZ_2023a</strain>
        <tissue evidence="3">Muscle</tissue>
    </source>
</reference>
<feature type="transmembrane region" description="Helical" evidence="2">
    <location>
        <begin position="34"/>
        <end position="54"/>
    </location>
</feature>
<feature type="region of interest" description="Disordered" evidence="1">
    <location>
        <begin position="254"/>
        <end position="288"/>
    </location>
</feature>
<feature type="transmembrane region" description="Helical" evidence="2">
    <location>
        <begin position="152"/>
        <end position="171"/>
    </location>
</feature>
<feature type="transmembrane region" description="Helical" evidence="2">
    <location>
        <begin position="109"/>
        <end position="132"/>
    </location>
</feature>
<accession>A0AAW0SN43</accession>
<name>A0AAW0SN43_SCYPA</name>
<evidence type="ECO:0000313" key="3">
    <source>
        <dbReference type="EMBL" id="KAK8376221.1"/>
    </source>
</evidence>
<keyword evidence="2" id="KW-0472">Membrane</keyword>
<feature type="transmembrane region" description="Helical" evidence="2">
    <location>
        <begin position="344"/>
        <end position="362"/>
    </location>
</feature>